<feature type="region of interest" description="Disordered" evidence="1">
    <location>
        <begin position="708"/>
        <end position="762"/>
    </location>
</feature>
<feature type="region of interest" description="Disordered" evidence="1">
    <location>
        <begin position="596"/>
        <end position="626"/>
    </location>
</feature>
<proteinExistence type="predicted"/>
<keyword evidence="3" id="KW-1185">Reference proteome</keyword>
<sequence length="762" mass="81766">MGVTFSRPLQQVEYFLLGAASAWDSLLRKAERGINVVLHGAFGPLFGFERPSTIHRACDADGVCYIPASQAAKARAKRVQRAQDKIAKRAARAEAAARNAGAEIWKVKDLAEQGAKDAWKRAGEKAEEDRERLVKAVEHEKERVRASMDIEKDAIHKRYEDGRKVLVDGIVHEKQRVVDGVHHAGQLAHDQVHNLENAAHDVVAGLEKRAHDQMDRLLHREEQTKDRAVQALEQRKAAITHAIEKKQVDMQTAIEERKKELIKRATEDKERVVQIITRSPKEDSTTDQGGVFGKWDIGAGGLAAGLYAGLAGVAQYGAEVVGYVAPKDLNTSPARDENAIKRSLGEDVKAPGPRSAQERQTAAEKSKGQLWVMGNVAPSSPPQAPLRRSSSNSKRRSIQPQPTESSKAGRASLSNSDEKTDPDEAHASPRKRANAPRLDAVRESMAFPDQVQLYSHERRGSGADAAHFTYQVLAKSGDSAPDQHVVPRERKSSKNKSKDRNMAIESCQSPDSSSAPPPTVNAAPVLVAPKPRRAQAETAPFVEPRKCAPAPLVLDANVSSSTAVGAGIVRGATPSSIGGRMSKAARASFDSIRVALPGSPGPLSESESTHGGAGSAASPNSPAWSRSNSPALGVCGMADKACLSRLEASKKERKAWKDEVNRVALQRCQANLHKARQGNAPPSSFAIPHSSPTLTRFESAALSAGATPTLQHAAGLKRTQSAKRPASNAANANLQTSAVTVGKASRRLTAPVPRTEAPSIRT</sequence>
<organism evidence="2 3">
    <name type="scientific">Ceraceosorus guamensis</name>
    <dbReference type="NCBI Taxonomy" id="1522189"/>
    <lineage>
        <taxon>Eukaryota</taxon>
        <taxon>Fungi</taxon>
        <taxon>Dikarya</taxon>
        <taxon>Basidiomycota</taxon>
        <taxon>Ustilaginomycotina</taxon>
        <taxon>Exobasidiomycetes</taxon>
        <taxon>Ceraceosorales</taxon>
        <taxon>Ceraceosoraceae</taxon>
        <taxon>Ceraceosorus</taxon>
    </lineage>
</organism>
<accession>A0A316VXC3</accession>
<name>A0A316VXC3_9BASI</name>
<feature type="compositionally biased region" description="Low complexity" evidence="1">
    <location>
        <begin position="615"/>
        <end position="626"/>
    </location>
</feature>
<evidence type="ECO:0000313" key="3">
    <source>
        <dbReference type="Proteomes" id="UP000245783"/>
    </source>
</evidence>
<dbReference type="GeneID" id="37036231"/>
<dbReference type="EMBL" id="KZ819399">
    <property type="protein sequence ID" value="PWN41083.1"/>
    <property type="molecule type" value="Genomic_DNA"/>
</dbReference>
<evidence type="ECO:0000313" key="2">
    <source>
        <dbReference type="EMBL" id="PWN41083.1"/>
    </source>
</evidence>
<dbReference type="AlphaFoldDB" id="A0A316VXC3"/>
<evidence type="ECO:0000256" key="1">
    <source>
        <dbReference type="SAM" id="MobiDB-lite"/>
    </source>
</evidence>
<reference evidence="2 3" key="1">
    <citation type="journal article" date="2018" name="Mol. Biol. Evol.">
        <title>Broad Genomic Sampling Reveals a Smut Pathogenic Ancestry of the Fungal Clade Ustilaginomycotina.</title>
        <authorList>
            <person name="Kijpornyongpan T."/>
            <person name="Mondo S.J."/>
            <person name="Barry K."/>
            <person name="Sandor L."/>
            <person name="Lee J."/>
            <person name="Lipzen A."/>
            <person name="Pangilinan J."/>
            <person name="LaButti K."/>
            <person name="Hainaut M."/>
            <person name="Henrissat B."/>
            <person name="Grigoriev I.V."/>
            <person name="Spatafora J.W."/>
            <person name="Aime M.C."/>
        </authorList>
    </citation>
    <scope>NUCLEOTIDE SEQUENCE [LARGE SCALE GENOMIC DNA]</scope>
    <source>
        <strain evidence="2 3">MCA 4658</strain>
    </source>
</reference>
<dbReference type="OrthoDB" id="10351677at2759"/>
<feature type="region of interest" description="Disordered" evidence="1">
    <location>
        <begin position="474"/>
        <end position="524"/>
    </location>
</feature>
<feature type="compositionally biased region" description="Basic and acidic residues" evidence="1">
    <location>
        <begin position="416"/>
        <end position="427"/>
    </location>
</feature>
<feature type="compositionally biased region" description="Basic and acidic residues" evidence="1">
    <location>
        <begin position="485"/>
        <end position="502"/>
    </location>
</feature>
<feature type="region of interest" description="Disordered" evidence="1">
    <location>
        <begin position="343"/>
        <end position="444"/>
    </location>
</feature>
<dbReference type="InParanoid" id="A0A316VXC3"/>
<feature type="compositionally biased region" description="Low complexity" evidence="1">
    <location>
        <begin position="596"/>
        <end position="606"/>
    </location>
</feature>
<dbReference type="RefSeq" id="XP_025368243.1">
    <property type="nucleotide sequence ID" value="XM_025514361.1"/>
</dbReference>
<dbReference type="Proteomes" id="UP000245783">
    <property type="component" value="Unassembled WGS sequence"/>
</dbReference>
<feature type="compositionally biased region" description="Polar residues" evidence="1">
    <location>
        <begin position="728"/>
        <end position="739"/>
    </location>
</feature>
<gene>
    <name evidence="2" type="ORF">IE81DRAFT_324903</name>
</gene>
<protein>
    <submittedName>
        <fullName evidence="2">Uncharacterized protein</fullName>
    </submittedName>
</protein>